<name>A0A9P6VSP5_MAUEX</name>
<evidence type="ECO:0000313" key="7">
    <source>
        <dbReference type="Proteomes" id="UP000750334"/>
    </source>
</evidence>
<feature type="region of interest" description="Disordered" evidence="4">
    <location>
        <begin position="87"/>
        <end position="117"/>
    </location>
</feature>
<gene>
    <name evidence="6" type="primary">SSK1</name>
    <name evidence="6" type="ORF">C6P45_003395</name>
</gene>
<feature type="compositionally biased region" description="Low complexity" evidence="4">
    <location>
        <begin position="87"/>
        <end position="99"/>
    </location>
</feature>
<feature type="compositionally biased region" description="Polar residues" evidence="4">
    <location>
        <begin position="582"/>
        <end position="591"/>
    </location>
</feature>
<feature type="domain" description="Response regulatory" evidence="5">
    <location>
        <begin position="601"/>
        <end position="728"/>
    </location>
</feature>
<dbReference type="AlphaFoldDB" id="A0A9P6VSP5"/>
<dbReference type="GO" id="GO:0006950">
    <property type="term" value="P:response to stress"/>
    <property type="evidence" value="ECO:0007669"/>
    <property type="project" value="UniProtKB-ARBA"/>
</dbReference>
<organism evidence="6 7">
    <name type="scientific">Maudiozyma exigua</name>
    <name type="common">Yeast</name>
    <name type="synonym">Kazachstania exigua</name>
    <dbReference type="NCBI Taxonomy" id="34358"/>
    <lineage>
        <taxon>Eukaryota</taxon>
        <taxon>Fungi</taxon>
        <taxon>Dikarya</taxon>
        <taxon>Ascomycota</taxon>
        <taxon>Saccharomycotina</taxon>
        <taxon>Saccharomycetes</taxon>
        <taxon>Saccharomycetales</taxon>
        <taxon>Saccharomycetaceae</taxon>
        <taxon>Maudiozyma</taxon>
    </lineage>
</organism>
<dbReference type="FunFam" id="3.40.50.2300:FF:000146">
    <property type="entry name" value="Putative two-component response regulator SSK1p"/>
    <property type="match status" value="1"/>
</dbReference>
<dbReference type="Pfam" id="PF00072">
    <property type="entry name" value="Response_reg"/>
    <property type="match status" value="1"/>
</dbReference>
<keyword evidence="1 3" id="KW-0597">Phosphoprotein</keyword>
<evidence type="ECO:0000256" key="1">
    <source>
        <dbReference type="ARBA" id="ARBA00022553"/>
    </source>
</evidence>
<dbReference type="PROSITE" id="PS50110">
    <property type="entry name" value="RESPONSE_REGULATORY"/>
    <property type="match status" value="1"/>
</dbReference>
<dbReference type="Gene3D" id="3.40.50.2300">
    <property type="match status" value="1"/>
</dbReference>
<comment type="caution">
    <text evidence="6">The sequence shown here is derived from an EMBL/GenBank/DDBJ whole genome shotgun (WGS) entry which is preliminary data.</text>
</comment>
<sequence length="769" mass="85646">MSRIDGRIASNEPIQGKLNHLWVKIENTTETTNQAFKIQINDNDTVDDLKDRILERLNGTRWKNLNDNASISLGIYTIIHPTANTAISDSNNPNSSINDTTQPSHLHNRGADSGTLHSPIDIIPNLFQKPDLLPLATNGTTAPASIQTDSHISTPQPNNHLLSKLSTLLPGNNTSTSPKAFTQDTAYIETSPQRACSTSPKLTSVPRASIVRPNSVSMTQSVGQMLHLGNYISPTNRLYAHSRLLPNETTRNQTNQSQVKNVSKLERLNFTTELVNRTTYTFKVVFQPDELAINIFHYLFNGSQAASDPLLIFSSSNLSIERSISFDTGNNQNEVSLPPISSKPIDITNNDRFSGRNIAPLEVGKESDEANQSKKISISSPNEYKTYKLITNEKQLQEASKMLSNDDQLDGMETSPKQAILLLPKGFAGEHQDVENAESLHEELNRNYENQKDIQEAISTHLNAKEASSNSSSSENLTRSLDVSLQESETSALIQQHHHIPLNEQEVGLIDSMEESEWQKKHDQNNEDHTERRNESDSPASTSSGNRYTEDERNGGIPIARTHTRSVPKDRPIPHLARSHAKSLTSSAQKSTSERVFPKINVLIVEDNVINQAILGSFLRKHKISYKVAKNGKEAVDIWKEGGLHLIFMDLQLPVLSGIEAAKQIRNFEKEQKSNLNQGHSSPPVIIVALTASNSIEDRRNALISGCNDYLTKPVNLHWLSKKITEWGCMQALIDFDSWKQGQSRMTDSFRKKSSLNSNIGVAKEAYRI</sequence>
<feature type="modified residue" description="4-aspartylphosphate" evidence="3">
    <location>
        <position position="650"/>
    </location>
</feature>
<reference evidence="6 7" key="1">
    <citation type="submission" date="2020-11" db="EMBL/GenBank/DDBJ databases">
        <title>Kefir isolates.</title>
        <authorList>
            <person name="Marcisauskas S."/>
            <person name="Kim Y."/>
            <person name="Blasche S."/>
        </authorList>
    </citation>
    <scope>NUCLEOTIDE SEQUENCE [LARGE SCALE GENOMIC DNA]</scope>
    <source>
        <strain evidence="6 7">OG2</strain>
    </source>
</reference>
<feature type="region of interest" description="Disordered" evidence="4">
    <location>
        <begin position="462"/>
        <end position="483"/>
    </location>
</feature>
<feature type="region of interest" description="Disordered" evidence="4">
    <location>
        <begin position="515"/>
        <end position="591"/>
    </location>
</feature>
<evidence type="ECO:0000256" key="4">
    <source>
        <dbReference type="SAM" id="MobiDB-lite"/>
    </source>
</evidence>
<dbReference type="Proteomes" id="UP000750334">
    <property type="component" value="Unassembled WGS sequence"/>
</dbReference>
<dbReference type="InterPro" id="IPR001789">
    <property type="entry name" value="Sig_transdc_resp-reg_receiver"/>
</dbReference>
<feature type="compositionally biased region" description="Polar residues" evidence="4">
    <location>
        <begin position="537"/>
        <end position="547"/>
    </location>
</feature>
<evidence type="ECO:0000256" key="3">
    <source>
        <dbReference type="PROSITE-ProRule" id="PRU00169"/>
    </source>
</evidence>
<protein>
    <submittedName>
        <fullName evidence="6">Ssk1 response regulator receiver</fullName>
    </submittedName>
</protein>
<dbReference type="SUPFAM" id="SSF52172">
    <property type="entry name" value="CheY-like"/>
    <property type="match status" value="1"/>
</dbReference>
<dbReference type="PANTHER" id="PTHR45339:SF1">
    <property type="entry name" value="HYBRID SIGNAL TRANSDUCTION HISTIDINE KINASE J"/>
    <property type="match status" value="1"/>
</dbReference>
<dbReference type="OrthoDB" id="21225at2759"/>
<dbReference type="GO" id="GO:0000156">
    <property type="term" value="F:phosphorelay response regulator activity"/>
    <property type="evidence" value="ECO:0007669"/>
    <property type="project" value="UniProtKB-ARBA"/>
</dbReference>
<feature type="compositionally biased region" description="Basic and acidic residues" evidence="4">
    <location>
        <begin position="517"/>
        <end position="536"/>
    </location>
</feature>
<proteinExistence type="predicted"/>
<dbReference type="SMART" id="SM00448">
    <property type="entry name" value="REC"/>
    <property type="match status" value="1"/>
</dbReference>
<keyword evidence="7" id="KW-1185">Reference proteome</keyword>
<accession>A0A9P6VSP5</accession>
<dbReference type="PANTHER" id="PTHR45339">
    <property type="entry name" value="HYBRID SIGNAL TRANSDUCTION HISTIDINE KINASE J"/>
    <property type="match status" value="1"/>
</dbReference>
<keyword evidence="2" id="KW-0902">Two-component regulatory system</keyword>
<dbReference type="CDD" id="cd17546">
    <property type="entry name" value="REC_hyHK_CKI1_RcsC-like"/>
    <property type="match status" value="1"/>
</dbReference>
<evidence type="ECO:0000256" key="2">
    <source>
        <dbReference type="ARBA" id="ARBA00023012"/>
    </source>
</evidence>
<dbReference type="InterPro" id="IPR011006">
    <property type="entry name" value="CheY-like_superfamily"/>
</dbReference>
<dbReference type="EMBL" id="PUHR01000341">
    <property type="protein sequence ID" value="KAG0654476.1"/>
    <property type="molecule type" value="Genomic_DNA"/>
</dbReference>
<evidence type="ECO:0000259" key="5">
    <source>
        <dbReference type="PROSITE" id="PS50110"/>
    </source>
</evidence>
<evidence type="ECO:0000313" key="6">
    <source>
        <dbReference type="EMBL" id="KAG0654476.1"/>
    </source>
</evidence>